<protein>
    <submittedName>
        <fullName evidence="1">Uncharacterized protein</fullName>
    </submittedName>
</protein>
<comment type="caution">
    <text evidence="1">The sequence shown here is derived from an EMBL/GenBank/DDBJ whole genome shotgun (WGS) entry which is preliminary data.</text>
</comment>
<proteinExistence type="predicted"/>
<dbReference type="Proteomes" id="UP001597419">
    <property type="component" value="Unassembled WGS sequence"/>
</dbReference>
<sequence length="109" mass="11698">MGQNNGGMSADPEMIAYVGQQFKPIARYLYEIGQGGSERLELLLAACGDDAMGKQIEGQLRPTMKIIEDAVGSVGAAVENTSHVMAALAVKLHTMEHNNVANVQHGFKR</sequence>
<name>A0ABW5GGR5_9PSEU</name>
<evidence type="ECO:0000313" key="1">
    <source>
        <dbReference type="EMBL" id="MFD2459270.1"/>
    </source>
</evidence>
<evidence type="ECO:0000313" key="2">
    <source>
        <dbReference type="Proteomes" id="UP001597419"/>
    </source>
</evidence>
<dbReference type="RefSeq" id="WP_345408086.1">
    <property type="nucleotide sequence ID" value="NZ_BAABHG010000025.1"/>
</dbReference>
<accession>A0ABW5GGR5</accession>
<reference evidence="2" key="1">
    <citation type="journal article" date="2019" name="Int. J. Syst. Evol. Microbiol.">
        <title>The Global Catalogue of Microorganisms (GCM) 10K type strain sequencing project: providing services to taxonomists for standard genome sequencing and annotation.</title>
        <authorList>
            <consortium name="The Broad Institute Genomics Platform"/>
            <consortium name="The Broad Institute Genome Sequencing Center for Infectious Disease"/>
            <person name="Wu L."/>
            <person name="Ma J."/>
        </authorList>
    </citation>
    <scope>NUCLEOTIDE SEQUENCE [LARGE SCALE GENOMIC DNA]</scope>
    <source>
        <strain evidence="2">CGMCC 4.7643</strain>
    </source>
</reference>
<gene>
    <name evidence="1" type="ORF">ACFSYJ_11710</name>
</gene>
<keyword evidence="2" id="KW-1185">Reference proteome</keyword>
<organism evidence="1 2">
    <name type="scientific">Amycolatopsis samaneae</name>
    <dbReference type="NCBI Taxonomy" id="664691"/>
    <lineage>
        <taxon>Bacteria</taxon>
        <taxon>Bacillati</taxon>
        <taxon>Actinomycetota</taxon>
        <taxon>Actinomycetes</taxon>
        <taxon>Pseudonocardiales</taxon>
        <taxon>Pseudonocardiaceae</taxon>
        <taxon>Amycolatopsis</taxon>
    </lineage>
</organism>
<dbReference type="EMBL" id="JBHUKU010000005">
    <property type="protein sequence ID" value="MFD2459270.1"/>
    <property type="molecule type" value="Genomic_DNA"/>
</dbReference>